<evidence type="ECO:0000313" key="2">
    <source>
        <dbReference type="Proteomes" id="UP000006352"/>
    </source>
</evidence>
<evidence type="ECO:0000313" key="1">
    <source>
        <dbReference type="EMBL" id="CCL98893.1"/>
    </source>
</evidence>
<dbReference type="InParanoid" id="J4G0N9"/>
<name>J4G0N9_9APHY</name>
<dbReference type="OrthoDB" id="2595043at2759"/>
<dbReference type="HOGENOM" id="CLU_1959608_0_0_1"/>
<organism evidence="1 2">
    <name type="scientific">Fibroporia radiculosa</name>
    <dbReference type="NCBI Taxonomy" id="599839"/>
    <lineage>
        <taxon>Eukaryota</taxon>
        <taxon>Fungi</taxon>
        <taxon>Dikarya</taxon>
        <taxon>Basidiomycota</taxon>
        <taxon>Agaricomycotina</taxon>
        <taxon>Agaricomycetes</taxon>
        <taxon>Polyporales</taxon>
        <taxon>Fibroporiaceae</taxon>
        <taxon>Fibroporia</taxon>
    </lineage>
</organism>
<dbReference type="GeneID" id="24093804"/>
<protein>
    <submittedName>
        <fullName evidence="1">Uncharacterized protein</fullName>
    </submittedName>
</protein>
<keyword evidence="2" id="KW-1185">Reference proteome</keyword>
<proteinExistence type="predicted"/>
<dbReference type="Proteomes" id="UP000006352">
    <property type="component" value="Unassembled WGS sequence"/>
</dbReference>
<gene>
    <name evidence="1" type="ORF">FIBRA_00900</name>
</gene>
<sequence length="128" mass="13569">MNGTTNPANGARPSDQQRTLQSEIALLQSILSQNGPEDAEANVAELLRRLETADGIATGVESRLDEIIGNLDNLIGTLEPGAQLETITVDQGTAIVQQGERVVQEGHVGAVLKQRVIEGQEDTADDKA</sequence>
<dbReference type="RefSeq" id="XP_012178176.1">
    <property type="nucleotide sequence ID" value="XM_012322786.1"/>
</dbReference>
<reference evidence="1 2" key="1">
    <citation type="journal article" date="2012" name="Appl. Environ. Microbiol.">
        <title>Short-read sequencing for genomic analysis of the brown rot fungus Fibroporia radiculosa.</title>
        <authorList>
            <person name="Tang J.D."/>
            <person name="Perkins A.D."/>
            <person name="Sonstegard T.S."/>
            <person name="Schroeder S.G."/>
            <person name="Burgess S.C."/>
            <person name="Diehl S.V."/>
        </authorList>
    </citation>
    <scope>NUCLEOTIDE SEQUENCE [LARGE SCALE GENOMIC DNA]</scope>
    <source>
        <strain evidence="1 2">TFFH 294</strain>
    </source>
</reference>
<dbReference type="AlphaFoldDB" id="J4G0N9"/>
<dbReference type="EMBL" id="HE796905">
    <property type="protein sequence ID" value="CCL98893.1"/>
    <property type="molecule type" value="Genomic_DNA"/>
</dbReference>
<accession>J4G0N9</accession>